<dbReference type="EMBL" id="AZGZ01000027">
    <property type="protein sequence ID" value="KZZ88212.1"/>
    <property type="molecule type" value="Genomic_DNA"/>
</dbReference>
<dbReference type="InterPro" id="IPR004299">
    <property type="entry name" value="MBOAT_fam"/>
</dbReference>
<accession>A0A162IF51</accession>
<dbReference type="VEuPathDB" id="FungiDB:AAP_05033"/>
<evidence type="ECO:0000256" key="3">
    <source>
        <dbReference type="ARBA" id="ARBA00022692"/>
    </source>
</evidence>
<keyword evidence="9" id="KW-1185">Reference proteome</keyword>
<evidence type="ECO:0000256" key="2">
    <source>
        <dbReference type="ARBA" id="ARBA00022679"/>
    </source>
</evidence>
<dbReference type="OrthoDB" id="286734at2759"/>
<dbReference type="GO" id="GO:0005783">
    <property type="term" value="C:endoplasmic reticulum"/>
    <property type="evidence" value="ECO:0007669"/>
    <property type="project" value="TreeGrafter"/>
</dbReference>
<dbReference type="GO" id="GO:0046474">
    <property type="term" value="P:glycerophospholipid biosynthetic process"/>
    <property type="evidence" value="ECO:0007669"/>
    <property type="project" value="TreeGrafter"/>
</dbReference>
<keyword evidence="5 7" id="KW-0472">Membrane</keyword>
<feature type="transmembrane region" description="Helical" evidence="7">
    <location>
        <begin position="466"/>
        <end position="489"/>
    </location>
</feature>
<comment type="caution">
    <text evidence="8">The sequence shown here is derived from an EMBL/GenBank/DDBJ whole genome shotgun (WGS) entry which is preliminary data.</text>
</comment>
<sequence length="570" mass="64642">MLPYINTRMFEILVPEFYPFQPLVDATGASIDELKLIFSFLLSYPLAGILKRIPDSKPWAKDVFIIASSLFYIVGLFDLWEGIRTLFIAAAGTYIIAKYVEGPLMPWLGFAFAMGHMSANHIIRQMIDDPSVVDITGAQMVLVMKLTAFCWNVHDGRQPQEELSEKQKYAALKELPGLLDYAAYVLFFPSLFGGPSFDYMDYHRWIQTTLFDCPPGTDPAKAPRTRKSRKIPRSARPALRKLVEGLAWIFAFLQLSAYFPTDLPLSDEFMTHCFPVRVLLMYAVGFAARSKYYAVWKLTEGACILCGMGYNGFNQETGEVYWNALENVDPWSLETAQNPRAYLGSWNKNTNHWLRNYIYVRVTPKGKKPGFRASMATFGTSAFWHGFYPGYYLTFVLGSLIQTAAKHFRRHVRPFFFTTGENPVPTAKKPIYDVLSWIVTQLTLSFCVAPFITLRFKLSLLVWARLYFFGVIGVVGSLIFFSSGGSKLLKEQLDKRSVRKLRQREEQEQAGCISDKGEPILGLSEDVGQDINEAVQEIGKEISARQRAGSTVEMPTGANLRRAVDEKLKR</sequence>
<reference evidence="8 9" key="1">
    <citation type="journal article" date="2016" name="Genome Biol. Evol.">
        <title>Divergent and convergent evolution of fungal pathogenicity.</title>
        <authorList>
            <person name="Shang Y."/>
            <person name="Xiao G."/>
            <person name="Zheng P."/>
            <person name="Cen K."/>
            <person name="Zhan S."/>
            <person name="Wang C."/>
        </authorList>
    </citation>
    <scope>NUCLEOTIDE SEQUENCE [LARGE SCALE GENOMIC DNA]</scope>
    <source>
        <strain evidence="8 9">ARSEF 7405</strain>
    </source>
</reference>
<dbReference type="GO" id="GO:0016020">
    <property type="term" value="C:membrane"/>
    <property type="evidence" value="ECO:0007669"/>
    <property type="project" value="UniProtKB-SubCell"/>
</dbReference>
<evidence type="ECO:0000256" key="4">
    <source>
        <dbReference type="ARBA" id="ARBA00022989"/>
    </source>
</evidence>
<dbReference type="AlphaFoldDB" id="A0A162IF51"/>
<dbReference type="PANTHER" id="PTHR13906:SF4">
    <property type="entry name" value="LYSOPHOSPHOLIPID ACYLTRANSFERASE 6"/>
    <property type="match status" value="1"/>
</dbReference>
<feature type="transmembrane region" description="Helical" evidence="7">
    <location>
        <begin position="434"/>
        <end position="454"/>
    </location>
</feature>
<dbReference type="Pfam" id="PF03062">
    <property type="entry name" value="MBOAT"/>
    <property type="match status" value="1"/>
</dbReference>
<proteinExistence type="predicted"/>
<evidence type="ECO:0000313" key="9">
    <source>
        <dbReference type="Proteomes" id="UP000242877"/>
    </source>
</evidence>
<dbReference type="Proteomes" id="UP000242877">
    <property type="component" value="Unassembled WGS sequence"/>
</dbReference>
<evidence type="ECO:0000256" key="6">
    <source>
        <dbReference type="ARBA" id="ARBA00023315"/>
    </source>
</evidence>
<protein>
    <submittedName>
        <fullName evidence="8">MBOAT family protein</fullName>
    </submittedName>
</protein>
<evidence type="ECO:0000256" key="5">
    <source>
        <dbReference type="ARBA" id="ARBA00023136"/>
    </source>
</evidence>
<name>A0A162IF51_9EURO</name>
<evidence type="ECO:0000313" key="8">
    <source>
        <dbReference type="EMBL" id="KZZ88212.1"/>
    </source>
</evidence>
<dbReference type="GO" id="GO:0003841">
    <property type="term" value="F:1-acylglycerol-3-phosphate O-acyltransferase activity"/>
    <property type="evidence" value="ECO:0007669"/>
    <property type="project" value="TreeGrafter"/>
</dbReference>
<dbReference type="InterPro" id="IPR049941">
    <property type="entry name" value="LPLAT_7/PORCN-like"/>
</dbReference>
<keyword evidence="2" id="KW-0808">Transferase</keyword>
<comment type="subcellular location">
    <subcellularLocation>
        <location evidence="1">Membrane</location>
        <topology evidence="1">Multi-pass membrane protein</topology>
    </subcellularLocation>
</comment>
<dbReference type="PANTHER" id="PTHR13906">
    <property type="entry name" value="PORCUPINE"/>
    <property type="match status" value="1"/>
</dbReference>
<dbReference type="GO" id="GO:0047184">
    <property type="term" value="F:1-acylglycerophosphocholine O-acyltransferase activity"/>
    <property type="evidence" value="ECO:0007669"/>
    <property type="project" value="TreeGrafter"/>
</dbReference>
<keyword evidence="3 7" id="KW-0812">Transmembrane</keyword>
<organism evidence="8 9">
    <name type="scientific">Ascosphaera apis ARSEF 7405</name>
    <dbReference type="NCBI Taxonomy" id="392613"/>
    <lineage>
        <taxon>Eukaryota</taxon>
        <taxon>Fungi</taxon>
        <taxon>Dikarya</taxon>
        <taxon>Ascomycota</taxon>
        <taxon>Pezizomycotina</taxon>
        <taxon>Eurotiomycetes</taxon>
        <taxon>Eurotiomycetidae</taxon>
        <taxon>Onygenales</taxon>
        <taxon>Ascosphaeraceae</taxon>
        <taxon>Ascosphaera</taxon>
    </lineage>
</organism>
<dbReference type="GO" id="GO:0030258">
    <property type="term" value="P:lipid modification"/>
    <property type="evidence" value="ECO:0007669"/>
    <property type="project" value="TreeGrafter"/>
</dbReference>
<gene>
    <name evidence="8" type="ORF">AAP_05033</name>
</gene>
<evidence type="ECO:0000256" key="7">
    <source>
        <dbReference type="SAM" id="Phobius"/>
    </source>
</evidence>
<evidence type="ECO:0000256" key="1">
    <source>
        <dbReference type="ARBA" id="ARBA00004141"/>
    </source>
</evidence>
<keyword evidence="6" id="KW-0012">Acyltransferase</keyword>
<keyword evidence="4 7" id="KW-1133">Transmembrane helix</keyword>